<sequence length="228" mass="26289">MRVPQPDFYTESTAQHMHRRRRAARPPKYLEVMVVVDHSLVNAIGSRERTELYVMSLMNIANTVYQHKTLGVDIRVVVIKIVFLEKRQQREVLRRRDAFATVNKFCAWSQRQIPAGQPMNYDISVLITKEELGPSGYAPITGLCNPTRSCAAVRDEGFTTGFVIAHEMAHVFGLFHDGHGNHCHGRKYQTSMMAALVESRLNHFWWSDCSSRRMKDMIRYLHCLDNVP</sequence>
<evidence type="ECO:0000313" key="4">
    <source>
        <dbReference type="Proteomes" id="UP000694888"/>
    </source>
</evidence>
<feature type="binding site" evidence="1">
    <location>
        <position position="166"/>
    </location>
    <ligand>
        <name>Zn(2+)</name>
        <dbReference type="ChEBI" id="CHEBI:29105"/>
        <note>catalytic</note>
    </ligand>
</feature>
<feature type="region of interest" description="Disordered" evidence="2">
    <location>
        <begin position="1"/>
        <end position="23"/>
    </location>
</feature>
<dbReference type="GeneID" id="106013127"/>
<dbReference type="Pfam" id="PF01421">
    <property type="entry name" value="Reprolysin"/>
    <property type="match status" value="1"/>
</dbReference>
<accession>A0ABM1A9Q2</accession>
<evidence type="ECO:0000313" key="5">
    <source>
        <dbReference type="RefSeq" id="XP_012943511.2"/>
    </source>
</evidence>
<evidence type="ECO:0000256" key="1">
    <source>
        <dbReference type="PROSITE-ProRule" id="PRU00276"/>
    </source>
</evidence>
<dbReference type="PANTHER" id="PTHR11905:SF256">
    <property type="entry name" value="PEPTIDASE M12B DOMAIN-CONTAINING PROTEIN"/>
    <property type="match status" value="1"/>
</dbReference>
<feature type="non-terminal residue" evidence="5">
    <location>
        <position position="228"/>
    </location>
</feature>
<dbReference type="Gene3D" id="3.40.390.10">
    <property type="entry name" value="Collagenase (Catalytic Domain)"/>
    <property type="match status" value="1"/>
</dbReference>
<feature type="active site" evidence="1">
    <location>
        <position position="167"/>
    </location>
</feature>
<gene>
    <name evidence="5" type="primary">LOC106013127</name>
</gene>
<dbReference type="InterPro" id="IPR024079">
    <property type="entry name" value="MetalloPept_cat_dom_sf"/>
</dbReference>
<feature type="binding site" evidence="1">
    <location>
        <position position="176"/>
    </location>
    <ligand>
        <name>Zn(2+)</name>
        <dbReference type="ChEBI" id="CHEBI:29105"/>
        <note>catalytic</note>
    </ligand>
</feature>
<reference evidence="5" key="1">
    <citation type="submission" date="2025-08" db="UniProtKB">
        <authorList>
            <consortium name="RefSeq"/>
        </authorList>
    </citation>
    <scope>IDENTIFICATION</scope>
</reference>
<dbReference type="Proteomes" id="UP000694888">
    <property type="component" value="Unplaced"/>
</dbReference>
<evidence type="ECO:0000259" key="3">
    <source>
        <dbReference type="PROSITE" id="PS50215"/>
    </source>
</evidence>
<dbReference type="RefSeq" id="XP_012943511.2">
    <property type="nucleotide sequence ID" value="XM_013088057.2"/>
</dbReference>
<proteinExistence type="predicted"/>
<organism evidence="4 5">
    <name type="scientific">Aplysia californica</name>
    <name type="common">California sea hare</name>
    <dbReference type="NCBI Taxonomy" id="6500"/>
    <lineage>
        <taxon>Eukaryota</taxon>
        <taxon>Metazoa</taxon>
        <taxon>Spiralia</taxon>
        <taxon>Lophotrochozoa</taxon>
        <taxon>Mollusca</taxon>
        <taxon>Gastropoda</taxon>
        <taxon>Heterobranchia</taxon>
        <taxon>Euthyneura</taxon>
        <taxon>Tectipleura</taxon>
        <taxon>Aplysiida</taxon>
        <taxon>Aplysioidea</taxon>
        <taxon>Aplysiidae</taxon>
        <taxon>Aplysia</taxon>
    </lineage>
</organism>
<keyword evidence="5" id="KW-0378">Hydrolase</keyword>
<feature type="domain" description="Peptidase M12B" evidence="3">
    <location>
        <begin position="28"/>
        <end position="228"/>
    </location>
</feature>
<keyword evidence="1" id="KW-0862">Zinc</keyword>
<evidence type="ECO:0000256" key="2">
    <source>
        <dbReference type="SAM" id="MobiDB-lite"/>
    </source>
</evidence>
<feature type="binding site" evidence="1">
    <location>
        <position position="170"/>
    </location>
    <ligand>
        <name>Zn(2+)</name>
        <dbReference type="ChEBI" id="CHEBI:29105"/>
        <note>catalytic</note>
    </ligand>
</feature>
<dbReference type="SUPFAM" id="SSF55486">
    <property type="entry name" value="Metalloproteases ('zincins'), catalytic domain"/>
    <property type="match status" value="1"/>
</dbReference>
<name>A0ABM1A9Q2_APLCA</name>
<dbReference type="GO" id="GO:0008237">
    <property type="term" value="F:metallopeptidase activity"/>
    <property type="evidence" value="ECO:0007669"/>
    <property type="project" value="UniProtKB-KW"/>
</dbReference>
<dbReference type="InterPro" id="IPR001590">
    <property type="entry name" value="Peptidase_M12B"/>
</dbReference>
<keyword evidence="1" id="KW-0479">Metal-binding</keyword>
<dbReference type="PANTHER" id="PTHR11905">
    <property type="entry name" value="ADAM A DISINTEGRIN AND METALLOPROTEASE DOMAIN"/>
    <property type="match status" value="1"/>
</dbReference>
<dbReference type="PROSITE" id="PS50215">
    <property type="entry name" value="ADAM_MEPRO"/>
    <property type="match status" value="1"/>
</dbReference>
<keyword evidence="5" id="KW-0482">Metalloprotease</keyword>
<protein>
    <submittedName>
        <fullName evidence="5">A disintegrin and metalloproteinase with thrombospondin motifs 14</fullName>
    </submittedName>
</protein>
<comment type="caution">
    <text evidence="1">Lacks conserved residue(s) required for the propagation of feature annotation.</text>
</comment>
<keyword evidence="5" id="KW-0645">Protease</keyword>
<keyword evidence="4" id="KW-1185">Reference proteome</keyword>